<feature type="transmembrane region" description="Helical" evidence="1">
    <location>
        <begin position="68"/>
        <end position="84"/>
    </location>
</feature>
<name>A0A2Z2KPN2_9BACL</name>
<dbReference type="InterPro" id="IPR006976">
    <property type="entry name" value="VanZ-like"/>
</dbReference>
<feature type="transmembrane region" description="Helical" evidence="1">
    <location>
        <begin position="12"/>
        <end position="33"/>
    </location>
</feature>
<dbReference type="KEGG" id="pdh:B9T62_36045"/>
<evidence type="ECO:0000313" key="4">
    <source>
        <dbReference type="Proteomes" id="UP000249890"/>
    </source>
</evidence>
<feature type="domain" description="VanZ-like" evidence="2">
    <location>
        <begin position="16"/>
        <end position="135"/>
    </location>
</feature>
<reference evidence="3 4" key="1">
    <citation type="submission" date="2017-06" db="EMBL/GenBank/DDBJ databases">
        <title>Complete genome sequence of Paenibacillus donghaensis KCTC 13049T isolated from East Sea sediment, South Korea.</title>
        <authorList>
            <person name="Jung B.K."/>
            <person name="Hong S.-J."/>
            <person name="Shin J.-H."/>
        </authorList>
    </citation>
    <scope>NUCLEOTIDE SEQUENCE [LARGE SCALE GENOMIC DNA]</scope>
    <source>
        <strain evidence="3 4">KCTC 13049</strain>
    </source>
</reference>
<proteinExistence type="predicted"/>
<evidence type="ECO:0000313" key="3">
    <source>
        <dbReference type="EMBL" id="ASA25673.1"/>
    </source>
</evidence>
<sequence length="171" mass="19096">MEKNRKRLKIIISMLFIFYLVILVWVILFKLQFSLSNIDHTRSVNLIPFHYSTAAGEQFHIKEVRDNVLIFIPFGILLSMLAPKMKLRSKFLIIFGTSLVLEAMQFVLSIGGTDITDLITNSSGGIIGIALYALLVKVVKDKQKIDTVISVVAGIVTVLFLGLMAVLLLSN</sequence>
<keyword evidence="1" id="KW-0472">Membrane</keyword>
<dbReference type="EMBL" id="CP021780">
    <property type="protein sequence ID" value="ASA25673.1"/>
    <property type="molecule type" value="Genomic_DNA"/>
</dbReference>
<organism evidence="3 4">
    <name type="scientific">Paenibacillus donghaensis</name>
    <dbReference type="NCBI Taxonomy" id="414771"/>
    <lineage>
        <taxon>Bacteria</taxon>
        <taxon>Bacillati</taxon>
        <taxon>Bacillota</taxon>
        <taxon>Bacilli</taxon>
        <taxon>Bacillales</taxon>
        <taxon>Paenibacillaceae</taxon>
        <taxon>Paenibacillus</taxon>
    </lineage>
</organism>
<evidence type="ECO:0000259" key="2">
    <source>
        <dbReference type="Pfam" id="PF04892"/>
    </source>
</evidence>
<dbReference type="PANTHER" id="PTHR36834:SF2">
    <property type="entry name" value="MEMBRANE PROTEIN"/>
    <property type="match status" value="1"/>
</dbReference>
<feature type="transmembrane region" description="Helical" evidence="1">
    <location>
        <begin position="91"/>
        <end position="112"/>
    </location>
</feature>
<evidence type="ECO:0000256" key="1">
    <source>
        <dbReference type="SAM" id="Phobius"/>
    </source>
</evidence>
<feature type="transmembrane region" description="Helical" evidence="1">
    <location>
        <begin position="148"/>
        <end position="169"/>
    </location>
</feature>
<dbReference type="InterPro" id="IPR053150">
    <property type="entry name" value="Teicoplanin_resist-assoc"/>
</dbReference>
<keyword evidence="1" id="KW-0812">Transmembrane</keyword>
<accession>A0A2Z2KPN2</accession>
<dbReference type="AlphaFoldDB" id="A0A2Z2KPN2"/>
<dbReference type="Pfam" id="PF04892">
    <property type="entry name" value="VanZ"/>
    <property type="match status" value="1"/>
</dbReference>
<dbReference type="Proteomes" id="UP000249890">
    <property type="component" value="Chromosome"/>
</dbReference>
<dbReference type="PANTHER" id="PTHR36834">
    <property type="entry name" value="MEMBRANE PROTEIN-RELATED"/>
    <property type="match status" value="1"/>
</dbReference>
<protein>
    <submittedName>
        <fullName evidence="3">Glycopeptide antibiotics resistance protein</fullName>
    </submittedName>
</protein>
<keyword evidence="1" id="KW-1133">Transmembrane helix</keyword>
<feature type="transmembrane region" description="Helical" evidence="1">
    <location>
        <begin position="118"/>
        <end position="136"/>
    </location>
</feature>
<dbReference type="OrthoDB" id="4822551at2"/>
<keyword evidence="4" id="KW-1185">Reference proteome</keyword>
<dbReference type="RefSeq" id="WP_087919634.1">
    <property type="nucleotide sequence ID" value="NZ_CP021780.1"/>
</dbReference>
<gene>
    <name evidence="3" type="ORF">B9T62_36045</name>
</gene>